<reference evidence="5 6" key="1">
    <citation type="submission" date="2020-05" db="EMBL/GenBank/DDBJ databases">
        <title>Genomic Encyclopedia of Type Strains, Phase IV (KMG-V): Genome sequencing to study the core and pangenomes of soil and plant-associated prokaryotes.</title>
        <authorList>
            <person name="Whitman W."/>
        </authorList>
    </citation>
    <scope>NUCLEOTIDE SEQUENCE [LARGE SCALE GENOMIC DNA]</scope>
    <source>
        <strain evidence="5 6">9A</strain>
    </source>
</reference>
<dbReference type="Gene3D" id="1.10.1740.10">
    <property type="match status" value="1"/>
</dbReference>
<comment type="caution">
    <text evidence="5">The sequence shown here is derived from an EMBL/GenBank/DDBJ whole genome shotgun (WGS) entry which is preliminary data.</text>
</comment>
<dbReference type="PANTHER" id="PTHR43133">
    <property type="entry name" value="RNA POLYMERASE ECF-TYPE SIGMA FACTO"/>
    <property type="match status" value="1"/>
</dbReference>
<protein>
    <submittedName>
        <fullName evidence="5">RNA polymerase sigma factor (Sigma-70 family)</fullName>
    </submittedName>
</protein>
<gene>
    <name evidence="5" type="ORF">HNP98_000707</name>
</gene>
<keyword evidence="1" id="KW-0805">Transcription regulation</keyword>
<evidence type="ECO:0000313" key="5">
    <source>
        <dbReference type="EMBL" id="NRT17896.1"/>
    </source>
</evidence>
<evidence type="ECO:0000256" key="2">
    <source>
        <dbReference type="ARBA" id="ARBA00023082"/>
    </source>
</evidence>
<keyword evidence="6" id="KW-1185">Reference proteome</keyword>
<evidence type="ECO:0000256" key="4">
    <source>
        <dbReference type="ARBA" id="ARBA00023163"/>
    </source>
</evidence>
<organism evidence="5 6">
    <name type="scientific">Hymenobacter caeli</name>
    <dbReference type="NCBI Taxonomy" id="2735894"/>
    <lineage>
        <taxon>Bacteria</taxon>
        <taxon>Pseudomonadati</taxon>
        <taxon>Bacteroidota</taxon>
        <taxon>Cytophagia</taxon>
        <taxon>Cytophagales</taxon>
        <taxon>Hymenobacteraceae</taxon>
        <taxon>Hymenobacter</taxon>
    </lineage>
</organism>
<keyword evidence="4" id="KW-0804">Transcription</keyword>
<sequence>MDFITVPAMTSSEVLPTAPVVAPGLRESLLADRTRALTRLYQRTFPAVRRHVLRRGGTDQDAQDVFHDALVVFYEKVVGETLALTAAPGTYLVAVCRHLWLRELDRRARHPRADLAAAADCPAEPAAEEATEPLPVLAYVEQLGEKCRNILLAFYYFRQPLAQIAATHAYRSVRSATVQKFKCLERLRNAVRAASPTASPR</sequence>
<proteinExistence type="predicted"/>
<dbReference type="InterPro" id="IPR013325">
    <property type="entry name" value="RNA_pol_sigma_r2"/>
</dbReference>
<evidence type="ECO:0000256" key="1">
    <source>
        <dbReference type="ARBA" id="ARBA00023015"/>
    </source>
</evidence>
<dbReference type="InterPro" id="IPR039425">
    <property type="entry name" value="RNA_pol_sigma-70-like"/>
</dbReference>
<keyword evidence="2" id="KW-0731">Sigma factor</keyword>
<keyword evidence="3" id="KW-0238">DNA-binding</keyword>
<accession>A0ABX2FLA0</accession>
<dbReference type="EMBL" id="JABSNP010000003">
    <property type="protein sequence ID" value="NRT17896.1"/>
    <property type="molecule type" value="Genomic_DNA"/>
</dbReference>
<dbReference type="InterPro" id="IPR036388">
    <property type="entry name" value="WH-like_DNA-bd_sf"/>
</dbReference>
<dbReference type="Proteomes" id="UP000779507">
    <property type="component" value="Unassembled WGS sequence"/>
</dbReference>
<evidence type="ECO:0000256" key="3">
    <source>
        <dbReference type="ARBA" id="ARBA00023125"/>
    </source>
</evidence>
<dbReference type="RefSeq" id="WP_317171037.1">
    <property type="nucleotide sequence ID" value="NZ_JABSNP010000003.1"/>
</dbReference>
<dbReference type="Gene3D" id="1.10.10.10">
    <property type="entry name" value="Winged helix-like DNA-binding domain superfamily/Winged helix DNA-binding domain"/>
    <property type="match status" value="1"/>
</dbReference>
<name>A0ABX2FLA0_9BACT</name>
<dbReference type="PANTHER" id="PTHR43133:SF8">
    <property type="entry name" value="RNA POLYMERASE SIGMA FACTOR HI_1459-RELATED"/>
    <property type="match status" value="1"/>
</dbReference>
<evidence type="ECO:0000313" key="6">
    <source>
        <dbReference type="Proteomes" id="UP000779507"/>
    </source>
</evidence>
<dbReference type="SUPFAM" id="SSF88946">
    <property type="entry name" value="Sigma2 domain of RNA polymerase sigma factors"/>
    <property type="match status" value="1"/>
</dbReference>